<reference evidence="4 5" key="1">
    <citation type="submission" date="2018-03" db="EMBL/GenBank/DDBJ databases">
        <title>Genomic Encyclopedia of Archaeal and Bacterial Type Strains, Phase II (KMG-II): from individual species to whole genera.</title>
        <authorList>
            <person name="Goeker M."/>
        </authorList>
    </citation>
    <scope>NUCLEOTIDE SEQUENCE [LARGE SCALE GENOMIC DNA]</scope>
    <source>
        <strain evidence="4 5">DSM 100212</strain>
    </source>
</reference>
<dbReference type="InterPro" id="IPR018511">
    <property type="entry name" value="Hemolysin-typ_Ca-bd_CS"/>
</dbReference>
<protein>
    <submittedName>
        <fullName evidence="4">Hemolysin type calcium-binding protein</fullName>
    </submittedName>
</protein>
<keyword evidence="2" id="KW-0964">Secreted</keyword>
<dbReference type="AlphaFoldDB" id="A0A2T0WU19"/>
<evidence type="ECO:0000313" key="5">
    <source>
        <dbReference type="Proteomes" id="UP000238392"/>
    </source>
</evidence>
<dbReference type="RefSeq" id="WP_106264012.1">
    <property type="nucleotide sequence ID" value="NZ_PVTQ01000005.1"/>
</dbReference>
<dbReference type="PANTHER" id="PTHR38340:SF1">
    <property type="entry name" value="S-LAYER PROTEIN"/>
    <property type="match status" value="1"/>
</dbReference>
<dbReference type="PRINTS" id="PR00313">
    <property type="entry name" value="CABNDNGRPT"/>
</dbReference>
<sequence length="297" mass="30491">MLLLMLFSMLGMAGVYSSITGEGMFGAEDENLEGSEDNDVLAGSKGDDLIRGGGGEDLILSGAGDDTIEGGDGDDMLIGGEFPDVDTKNLEGNATAAAALADAIVGDIMGVITGGSTSIADGTDYYDGGAGDDIILDGLADENDQDTLIGGDGVDLLMDFDGSSTLLGGSGDDMLIAMETLDRTFDGQDILDGGDGNDTLIGDHGDTLIGGAGDDFFYTVYTGDEDVLEIDDYESGEIIYIDYDDSDVISASRANVSISIRDTAEGAMLSYNGDDLMLVRDVLASQLSGNVYATAGV</sequence>
<dbReference type="InterPro" id="IPR011049">
    <property type="entry name" value="Serralysin-like_metalloprot_C"/>
</dbReference>
<keyword evidence="5" id="KW-1185">Reference proteome</keyword>
<evidence type="ECO:0000256" key="3">
    <source>
        <dbReference type="SAM" id="SignalP"/>
    </source>
</evidence>
<dbReference type="GO" id="GO:0005576">
    <property type="term" value="C:extracellular region"/>
    <property type="evidence" value="ECO:0007669"/>
    <property type="project" value="UniProtKB-SubCell"/>
</dbReference>
<dbReference type="SUPFAM" id="SSF51120">
    <property type="entry name" value="beta-Roll"/>
    <property type="match status" value="2"/>
</dbReference>
<dbReference type="Pfam" id="PF00353">
    <property type="entry name" value="HemolysinCabind"/>
    <property type="match status" value="4"/>
</dbReference>
<evidence type="ECO:0000313" key="4">
    <source>
        <dbReference type="EMBL" id="PRY90196.1"/>
    </source>
</evidence>
<evidence type="ECO:0000256" key="1">
    <source>
        <dbReference type="ARBA" id="ARBA00004613"/>
    </source>
</evidence>
<accession>A0A2T0WU19</accession>
<keyword evidence="3" id="KW-0732">Signal</keyword>
<dbReference type="InterPro" id="IPR050557">
    <property type="entry name" value="RTX_toxin/Mannuronan_C5-epim"/>
</dbReference>
<evidence type="ECO:0000256" key="2">
    <source>
        <dbReference type="ARBA" id="ARBA00022525"/>
    </source>
</evidence>
<dbReference type="GO" id="GO:0005509">
    <property type="term" value="F:calcium ion binding"/>
    <property type="evidence" value="ECO:0007669"/>
    <property type="project" value="InterPro"/>
</dbReference>
<gene>
    <name evidence="4" type="ORF">CLV74_105177</name>
</gene>
<dbReference type="InterPro" id="IPR001343">
    <property type="entry name" value="Hemolysn_Ca-bd"/>
</dbReference>
<feature type="signal peptide" evidence="3">
    <location>
        <begin position="1"/>
        <end position="17"/>
    </location>
</feature>
<comment type="caution">
    <text evidence="4">The sequence shown here is derived from an EMBL/GenBank/DDBJ whole genome shotgun (WGS) entry which is preliminary data.</text>
</comment>
<organism evidence="4 5">
    <name type="scientific">Donghicola tyrosinivorans</name>
    <dbReference type="NCBI Taxonomy" id="1652492"/>
    <lineage>
        <taxon>Bacteria</taxon>
        <taxon>Pseudomonadati</taxon>
        <taxon>Pseudomonadota</taxon>
        <taxon>Alphaproteobacteria</taxon>
        <taxon>Rhodobacterales</taxon>
        <taxon>Roseobacteraceae</taxon>
        <taxon>Donghicola</taxon>
    </lineage>
</organism>
<dbReference type="Gene3D" id="2.150.10.10">
    <property type="entry name" value="Serralysin-like metalloprotease, C-terminal"/>
    <property type="match status" value="2"/>
</dbReference>
<name>A0A2T0WU19_9RHOB</name>
<comment type="subcellular location">
    <subcellularLocation>
        <location evidence="1">Secreted</location>
    </subcellularLocation>
</comment>
<dbReference type="PROSITE" id="PS00330">
    <property type="entry name" value="HEMOLYSIN_CALCIUM"/>
    <property type="match status" value="2"/>
</dbReference>
<dbReference type="Proteomes" id="UP000238392">
    <property type="component" value="Unassembled WGS sequence"/>
</dbReference>
<dbReference type="PANTHER" id="PTHR38340">
    <property type="entry name" value="S-LAYER PROTEIN"/>
    <property type="match status" value="1"/>
</dbReference>
<proteinExistence type="predicted"/>
<feature type="chain" id="PRO_5015451264" evidence="3">
    <location>
        <begin position="18"/>
        <end position="297"/>
    </location>
</feature>
<dbReference type="EMBL" id="PVTQ01000005">
    <property type="protein sequence ID" value="PRY90196.1"/>
    <property type="molecule type" value="Genomic_DNA"/>
</dbReference>
<dbReference type="OrthoDB" id="7870633at2"/>